<gene>
    <name evidence="2" type="ORF">RAT170B_1680</name>
</gene>
<dbReference type="Proteomes" id="UP000033736">
    <property type="component" value="Unassembled WGS sequence"/>
</dbReference>
<feature type="transmembrane region" description="Helical" evidence="1">
    <location>
        <begin position="56"/>
        <end position="73"/>
    </location>
</feature>
<evidence type="ECO:0000256" key="1">
    <source>
        <dbReference type="SAM" id="Phobius"/>
    </source>
</evidence>
<keyword evidence="1" id="KW-0812">Transmembrane</keyword>
<sequence>MNNINAKFYIPLVSLLGIFIYLLNYFNKISQCSLVFVFLAITTNIISELYGRKRALITVALCIIVSCGLLWDFNYYIHGRVIKGVVFASFISVLLSTYCSTSIFSQLKPRCSLNTRNFASLIMCSVVDGIVMSGFFVNVFSTSKVLSIFYKEVLYKCVYSLTVYICIFLGLFLVQKVYGNNGSVHELKNFGSVASKHHIQ</sequence>
<proteinExistence type="predicted"/>
<dbReference type="EMBL" id="LAOQ01000015">
    <property type="protein sequence ID" value="KJW03738.1"/>
    <property type="molecule type" value="Genomic_DNA"/>
</dbReference>
<comment type="caution">
    <text evidence="2">The sequence shown here is derived from an EMBL/GenBank/DDBJ whole genome shotgun (WGS) entry which is preliminary data.</text>
</comment>
<protein>
    <recommendedName>
        <fullName evidence="4">VUT family protein</fullName>
    </recommendedName>
</protein>
<keyword evidence="1" id="KW-1133">Transmembrane helix</keyword>
<keyword evidence="3" id="KW-1185">Reference proteome</keyword>
<evidence type="ECO:0000313" key="2">
    <source>
        <dbReference type="EMBL" id="KJW03738.1"/>
    </source>
</evidence>
<feature type="transmembrane region" description="Helical" evidence="1">
    <location>
        <begin position="6"/>
        <end position="26"/>
    </location>
</feature>
<evidence type="ECO:0000313" key="3">
    <source>
        <dbReference type="Proteomes" id="UP000033736"/>
    </source>
</evidence>
<feature type="transmembrane region" description="Helical" evidence="1">
    <location>
        <begin position="85"/>
        <end position="106"/>
    </location>
</feature>
<reference evidence="2 3" key="1">
    <citation type="submission" date="2015-01" db="EMBL/GenBank/DDBJ databases">
        <title>Genome Sequencing of Rickettsiales /home/snadendla/prok_pipe/test/illegal_ec_num.txt.</title>
        <authorList>
            <person name="Daugherty S.C."/>
            <person name="Su Q."/>
            <person name="Abolude K."/>
            <person name="Beier-Sexton M."/>
            <person name="Carlyon J.A."/>
            <person name="Carter R."/>
            <person name="Day N.P."/>
            <person name="Dumler S.J."/>
            <person name="Dyachenko V."/>
            <person name="Godinez A."/>
            <person name="Kurtti T.J."/>
            <person name="Lichay M."/>
            <person name="Mullins K.E."/>
            <person name="Ott S."/>
            <person name="Pappas-Brown V."/>
            <person name="Paris D.H."/>
            <person name="Patel P."/>
            <person name="Richards A.L."/>
            <person name="Sadzewicz L."/>
            <person name="Sears K."/>
            <person name="Seidman D."/>
            <person name="Sengamalay N."/>
            <person name="Stenos J."/>
            <person name="Tallon L.J."/>
            <person name="Vincent G."/>
            <person name="Fraser C.M."/>
            <person name="Munderloh U."/>
            <person name="Dunning-Hotopp J.C."/>
        </authorList>
    </citation>
    <scope>NUCLEOTIDE SEQUENCE [LARGE SCALE GENOMIC DNA]</scope>
    <source>
        <strain evidence="2 3">T170-B</strain>
    </source>
</reference>
<feature type="transmembrane region" description="Helical" evidence="1">
    <location>
        <begin position="153"/>
        <end position="174"/>
    </location>
</feature>
<feature type="transmembrane region" description="Helical" evidence="1">
    <location>
        <begin position="118"/>
        <end position="141"/>
    </location>
</feature>
<dbReference type="InterPro" id="IPR003744">
    <property type="entry name" value="YhhQ"/>
</dbReference>
<dbReference type="Pfam" id="PF02592">
    <property type="entry name" value="Vut_1"/>
    <property type="match status" value="1"/>
</dbReference>
<evidence type="ECO:0008006" key="4">
    <source>
        <dbReference type="Google" id="ProtNLM"/>
    </source>
</evidence>
<dbReference type="PATRIC" id="fig|1268837.3.peg.595"/>
<accession>A0A0F3RBU0</accession>
<name>A0A0F3RBU0_9RICK</name>
<organism evidence="2 3">
    <name type="scientific">Rickettsia argasii T170-B</name>
    <dbReference type="NCBI Taxonomy" id="1268837"/>
    <lineage>
        <taxon>Bacteria</taxon>
        <taxon>Pseudomonadati</taxon>
        <taxon>Pseudomonadota</taxon>
        <taxon>Alphaproteobacteria</taxon>
        <taxon>Rickettsiales</taxon>
        <taxon>Rickettsiaceae</taxon>
        <taxon>Rickettsieae</taxon>
        <taxon>Rickettsia</taxon>
        <taxon>spotted fever group</taxon>
    </lineage>
</organism>
<keyword evidence="1" id="KW-0472">Membrane</keyword>
<feature type="transmembrane region" description="Helical" evidence="1">
    <location>
        <begin position="33"/>
        <end position="50"/>
    </location>
</feature>
<dbReference type="RefSeq" id="WP_045806050.1">
    <property type="nucleotide sequence ID" value="NZ_LAOQ01000015.1"/>
</dbReference>
<dbReference type="AlphaFoldDB" id="A0A0F3RBU0"/>